<feature type="domain" description="N-acetyltransferase" evidence="4">
    <location>
        <begin position="4"/>
        <end position="160"/>
    </location>
</feature>
<sequence length="160" mass="17747">MADLELAPLGVGDAPGLFAFERKNRDWFETQVGPRPDIYWKLDTLTDLIREQVEAGEMMFLLKIGGRIVGRVNVTALENGVAQLGYRIGQAHCGQGIATRAVALICQEACDRGIWALEARVLRDNIASKRVLEKVGFIRTGTAQIGDLDCDTFRRDLDQD</sequence>
<dbReference type="RefSeq" id="WP_191286456.1">
    <property type="nucleotide sequence ID" value="NZ_BNCH01000004.1"/>
</dbReference>
<comment type="caution">
    <text evidence="5">The sequence shown here is derived from an EMBL/GenBank/DDBJ whole genome shotgun (WGS) entry which is preliminary data.</text>
</comment>
<dbReference type="Gene3D" id="3.40.630.30">
    <property type="match status" value="1"/>
</dbReference>
<dbReference type="PANTHER" id="PTHR43792:SF8">
    <property type="entry name" value="[RIBOSOMAL PROTEIN US5]-ALANINE N-ACETYLTRANSFERASE"/>
    <property type="match status" value="1"/>
</dbReference>
<proteinExistence type="inferred from homology"/>
<evidence type="ECO:0000313" key="5">
    <source>
        <dbReference type="EMBL" id="GHE99795.1"/>
    </source>
</evidence>
<organism evidence="5 6">
    <name type="scientific">Aliiroseovarius zhejiangensis</name>
    <dbReference type="NCBI Taxonomy" id="1632025"/>
    <lineage>
        <taxon>Bacteria</taxon>
        <taxon>Pseudomonadati</taxon>
        <taxon>Pseudomonadota</taxon>
        <taxon>Alphaproteobacteria</taxon>
        <taxon>Rhodobacterales</taxon>
        <taxon>Paracoccaceae</taxon>
        <taxon>Aliiroseovarius</taxon>
    </lineage>
</organism>
<keyword evidence="6" id="KW-1185">Reference proteome</keyword>
<dbReference type="Pfam" id="PF13302">
    <property type="entry name" value="Acetyltransf_3"/>
    <property type="match status" value="1"/>
</dbReference>
<dbReference type="InterPro" id="IPR000182">
    <property type="entry name" value="GNAT_dom"/>
</dbReference>
<evidence type="ECO:0000256" key="2">
    <source>
        <dbReference type="ARBA" id="ARBA00023315"/>
    </source>
</evidence>
<dbReference type="Proteomes" id="UP000609802">
    <property type="component" value="Unassembled WGS sequence"/>
</dbReference>
<dbReference type="PANTHER" id="PTHR43792">
    <property type="entry name" value="GNAT FAMILY, PUTATIVE (AFU_ORTHOLOGUE AFUA_3G00765)-RELATED-RELATED"/>
    <property type="match status" value="1"/>
</dbReference>
<keyword evidence="1" id="KW-0808">Transferase</keyword>
<name>A0ABQ3J1P9_9RHOB</name>
<protein>
    <submittedName>
        <fullName evidence="5">N-acetyltransferase</fullName>
    </submittedName>
</protein>
<gene>
    <name evidence="5" type="ORF">GCM10016455_20770</name>
</gene>
<accession>A0ABQ3J1P9</accession>
<evidence type="ECO:0000256" key="1">
    <source>
        <dbReference type="ARBA" id="ARBA00022679"/>
    </source>
</evidence>
<dbReference type="SUPFAM" id="SSF55729">
    <property type="entry name" value="Acyl-CoA N-acyltransferases (Nat)"/>
    <property type="match status" value="1"/>
</dbReference>
<evidence type="ECO:0000313" key="6">
    <source>
        <dbReference type="Proteomes" id="UP000609802"/>
    </source>
</evidence>
<dbReference type="PROSITE" id="PS51186">
    <property type="entry name" value="GNAT"/>
    <property type="match status" value="1"/>
</dbReference>
<dbReference type="EMBL" id="BNCH01000004">
    <property type="protein sequence ID" value="GHE99795.1"/>
    <property type="molecule type" value="Genomic_DNA"/>
</dbReference>
<dbReference type="InterPro" id="IPR016181">
    <property type="entry name" value="Acyl_CoA_acyltransferase"/>
</dbReference>
<evidence type="ECO:0000259" key="4">
    <source>
        <dbReference type="PROSITE" id="PS51186"/>
    </source>
</evidence>
<reference evidence="6" key="1">
    <citation type="journal article" date="2019" name="Int. J. Syst. Evol. Microbiol.">
        <title>The Global Catalogue of Microorganisms (GCM) 10K type strain sequencing project: providing services to taxonomists for standard genome sequencing and annotation.</title>
        <authorList>
            <consortium name="The Broad Institute Genomics Platform"/>
            <consortium name="The Broad Institute Genome Sequencing Center for Infectious Disease"/>
            <person name="Wu L."/>
            <person name="Ma J."/>
        </authorList>
    </citation>
    <scope>NUCLEOTIDE SEQUENCE [LARGE SCALE GENOMIC DNA]</scope>
    <source>
        <strain evidence="6">KCTC 42443</strain>
    </source>
</reference>
<dbReference type="InterPro" id="IPR051531">
    <property type="entry name" value="N-acetyltransferase"/>
</dbReference>
<evidence type="ECO:0000256" key="3">
    <source>
        <dbReference type="ARBA" id="ARBA00038502"/>
    </source>
</evidence>
<comment type="similarity">
    <text evidence="3">Belongs to the acetyltransferase family. RimJ subfamily.</text>
</comment>
<keyword evidence="2" id="KW-0012">Acyltransferase</keyword>